<dbReference type="EC" id="1.14.13.168" evidence="3"/>
<dbReference type="HOGENOM" id="CLU_006909_2_1_1"/>
<dbReference type="Gene3D" id="3.50.50.60">
    <property type="entry name" value="FAD/NAD(P)-binding domain"/>
    <property type="match status" value="2"/>
</dbReference>
<dbReference type="eggNOG" id="KOG1399">
    <property type="taxonomic scope" value="Eukaryota"/>
</dbReference>
<reference evidence="5" key="1">
    <citation type="submission" date="2015-04" db="UniProtKB">
        <authorList>
            <consortium name="EnsemblPlants"/>
        </authorList>
    </citation>
    <scope>IDENTIFICATION</scope>
</reference>
<dbReference type="SUPFAM" id="SSF51905">
    <property type="entry name" value="FAD/NAD(P)-binding domain"/>
    <property type="match status" value="1"/>
</dbReference>
<protein>
    <recommendedName>
        <fullName evidence="3">indole-3-pyruvate monooxygenase</fullName>
        <ecNumber evidence="3">1.14.13.168</ecNumber>
    </recommendedName>
</protein>
<keyword evidence="6" id="KW-1185">Reference proteome</keyword>
<dbReference type="GO" id="GO:0050660">
    <property type="term" value="F:flavin adenine dinucleotide binding"/>
    <property type="evidence" value="ECO:0007669"/>
    <property type="project" value="TreeGrafter"/>
</dbReference>
<dbReference type="PANTHER" id="PTHR43539:SF30">
    <property type="entry name" value="OS11G0207700 PROTEIN"/>
    <property type="match status" value="1"/>
</dbReference>
<evidence type="ECO:0000256" key="3">
    <source>
        <dbReference type="ARBA" id="ARBA00039148"/>
    </source>
</evidence>
<keyword evidence="2" id="KW-0560">Oxidoreductase</keyword>
<comment type="similarity">
    <text evidence="1">Belongs to the FMO family.</text>
</comment>
<evidence type="ECO:0000313" key="5">
    <source>
        <dbReference type="EnsemblPlants" id="OMERI11G05200.1"/>
    </source>
</evidence>
<dbReference type="Gramene" id="OMERI11G05200.1">
    <property type="protein sequence ID" value="OMERI11G05200.1"/>
    <property type="gene ID" value="OMERI11G05200"/>
</dbReference>
<evidence type="ECO:0000313" key="6">
    <source>
        <dbReference type="Proteomes" id="UP000008021"/>
    </source>
</evidence>
<evidence type="ECO:0000256" key="1">
    <source>
        <dbReference type="ARBA" id="ARBA00009183"/>
    </source>
</evidence>
<organism evidence="5">
    <name type="scientific">Oryza meridionalis</name>
    <dbReference type="NCBI Taxonomy" id="40149"/>
    <lineage>
        <taxon>Eukaryota</taxon>
        <taxon>Viridiplantae</taxon>
        <taxon>Streptophyta</taxon>
        <taxon>Embryophyta</taxon>
        <taxon>Tracheophyta</taxon>
        <taxon>Spermatophyta</taxon>
        <taxon>Magnoliopsida</taxon>
        <taxon>Liliopsida</taxon>
        <taxon>Poales</taxon>
        <taxon>Poaceae</taxon>
        <taxon>BOP clade</taxon>
        <taxon>Oryzoideae</taxon>
        <taxon>Oryzeae</taxon>
        <taxon>Oryzinae</taxon>
        <taxon>Oryza</taxon>
    </lineage>
</organism>
<reference evidence="5" key="2">
    <citation type="submission" date="2018-05" db="EMBL/GenBank/DDBJ databases">
        <title>OmerRS3 (Oryza meridionalis Reference Sequence Version 3).</title>
        <authorList>
            <person name="Zhang J."/>
            <person name="Kudrna D."/>
            <person name="Lee S."/>
            <person name="Talag J."/>
            <person name="Welchert J."/>
            <person name="Wing R.A."/>
        </authorList>
    </citation>
    <scope>NUCLEOTIDE SEQUENCE [LARGE SCALE GENOMIC DNA]</scope>
    <source>
        <strain evidence="5">cv. OR44</strain>
    </source>
</reference>
<sequence length="280" mass="30849">MYIPRDMFVECLDSYADQFGIQLRYHTAVESAIYDRGKNQWVVLVRDMDTSVVARLATQFLVVAAGENSAASIPPVPGLSRFEGEAIYSSAYKSGEPIPGRVHIMTKELIRYGMTMVQNLGLNVTTVDSLLVMAANFYFGDLSKHGIMRPKMGPLLLKSQTGRSAVIDVGTARLIRGVIKVFQGISKINTNSVEFHGGRQNSFDAIVFATGYKSTVSVWLKNGESMFKDDGFPKNYFPNHWRGENGLYCAGFARRGLTGIAMDAKNIANDIVAAMDKMSC</sequence>
<proteinExistence type="inferred from homology"/>
<accession>A0A0E0F3E9</accession>
<dbReference type="PANTHER" id="PTHR43539">
    <property type="entry name" value="FLAVIN-BINDING MONOOXYGENASE-LIKE PROTEIN (AFU_ORTHOLOGUE AFUA_4G09220)"/>
    <property type="match status" value="1"/>
</dbReference>
<dbReference type="STRING" id="40149.A0A0E0F3E9"/>
<comment type="catalytic activity">
    <reaction evidence="4">
        <text>indole-3-pyruvate + NADPH + O2 + H(+) = (indol-3-yl)acetate + CO2 + NADP(+) + H2O</text>
        <dbReference type="Rhea" id="RHEA:34331"/>
        <dbReference type="ChEBI" id="CHEBI:15377"/>
        <dbReference type="ChEBI" id="CHEBI:15378"/>
        <dbReference type="ChEBI" id="CHEBI:15379"/>
        <dbReference type="ChEBI" id="CHEBI:16526"/>
        <dbReference type="ChEBI" id="CHEBI:17640"/>
        <dbReference type="ChEBI" id="CHEBI:30854"/>
        <dbReference type="ChEBI" id="CHEBI:57783"/>
        <dbReference type="ChEBI" id="CHEBI:58349"/>
        <dbReference type="EC" id="1.14.13.168"/>
    </reaction>
</comment>
<dbReference type="InterPro" id="IPR050982">
    <property type="entry name" value="Auxin_biosynth/cation_transpt"/>
</dbReference>
<evidence type="ECO:0000256" key="4">
    <source>
        <dbReference type="ARBA" id="ARBA00047707"/>
    </source>
</evidence>
<dbReference type="Proteomes" id="UP000008021">
    <property type="component" value="Chromosome 11"/>
</dbReference>
<dbReference type="GO" id="GO:0103075">
    <property type="term" value="F:indole-3-pyruvate monooxygenase activity"/>
    <property type="evidence" value="ECO:0007669"/>
    <property type="project" value="UniProtKB-EC"/>
</dbReference>
<dbReference type="EnsemblPlants" id="OMERI11G05200.1">
    <property type="protein sequence ID" value="OMERI11G05200.1"/>
    <property type="gene ID" value="OMERI11G05200"/>
</dbReference>
<name>A0A0E0F3E9_9ORYZ</name>
<dbReference type="InterPro" id="IPR036188">
    <property type="entry name" value="FAD/NAD-bd_sf"/>
</dbReference>
<dbReference type="AlphaFoldDB" id="A0A0E0F3E9"/>
<evidence type="ECO:0000256" key="2">
    <source>
        <dbReference type="ARBA" id="ARBA00023002"/>
    </source>
</evidence>